<accession>A0A5C1AUQ4</accession>
<evidence type="ECO:0000313" key="1">
    <source>
        <dbReference type="EMBL" id="QEL20518.1"/>
    </source>
</evidence>
<gene>
    <name evidence="1" type="ORF">PX52LOC_07622</name>
</gene>
<dbReference type="AlphaFoldDB" id="A0A5C1AUQ4"/>
<dbReference type="RefSeq" id="WP_246173579.1">
    <property type="nucleotide sequence ID" value="NZ_CP042425.1"/>
</dbReference>
<dbReference type="Proteomes" id="UP000324974">
    <property type="component" value="Chromosome"/>
</dbReference>
<dbReference type="KEGG" id="lrs:PX52LOC_07622"/>
<reference evidence="2" key="1">
    <citation type="submission" date="2019-08" db="EMBL/GenBank/DDBJ databases">
        <title>Limnoglobus roseus gen. nov., sp. nov., a novel freshwater planctomycete with a giant genome from the family Gemmataceae.</title>
        <authorList>
            <person name="Kulichevskaya I.S."/>
            <person name="Naumoff D.G."/>
            <person name="Miroshnikov K."/>
            <person name="Ivanova A."/>
            <person name="Philippov D.A."/>
            <person name="Hakobyan A."/>
            <person name="Rijpstra I.C."/>
            <person name="Sinninghe Damste J.S."/>
            <person name="Liesack W."/>
            <person name="Dedysh S.N."/>
        </authorList>
    </citation>
    <scope>NUCLEOTIDE SEQUENCE [LARGE SCALE GENOMIC DNA]</scope>
    <source>
        <strain evidence="2">PX52</strain>
    </source>
</reference>
<sequence>MATKERRSQLAILRDIFGNPFRPVTLPPSWLTPTAVGLAEAIYADRVSDRLPILADALQDAGCEDADILAHCRGEGPHVRGCWVVDGVLGKS</sequence>
<keyword evidence="2" id="KW-1185">Reference proteome</keyword>
<proteinExistence type="predicted"/>
<organism evidence="1 2">
    <name type="scientific">Limnoglobus roseus</name>
    <dbReference type="NCBI Taxonomy" id="2598579"/>
    <lineage>
        <taxon>Bacteria</taxon>
        <taxon>Pseudomonadati</taxon>
        <taxon>Planctomycetota</taxon>
        <taxon>Planctomycetia</taxon>
        <taxon>Gemmatales</taxon>
        <taxon>Gemmataceae</taxon>
        <taxon>Limnoglobus</taxon>
    </lineage>
</organism>
<evidence type="ECO:0000313" key="2">
    <source>
        <dbReference type="Proteomes" id="UP000324974"/>
    </source>
</evidence>
<name>A0A5C1AUQ4_9BACT</name>
<dbReference type="EMBL" id="CP042425">
    <property type="protein sequence ID" value="QEL20518.1"/>
    <property type="molecule type" value="Genomic_DNA"/>
</dbReference>
<protein>
    <submittedName>
        <fullName evidence="1">SMI1/KNR4 family protein</fullName>
    </submittedName>
</protein>